<evidence type="ECO:0000313" key="1">
    <source>
        <dbReference type="EMBL" id="EGY53625.1"/>
    </source>
</evidence>
<dbReference type="HOGENOM" id="CLU_3186267_0_0_4"/>
<organism evidence="1 2">
    <name type="scientific">Neisseria shayeganii 871</name>
    <dbReference type="NCBI Taxonomy" id="1032488"/>
    <lineage>
        <taxon>Bacteria</taxon>
        <taxon>Pseudomonadati</taxon>
        <taxon>Pseudomonadota</taxon>
        <taxon>Betaproteobacteria</taxon>
        <taxon>Neisseriales</taxon>
        <taxon>Neisseriaceae</taxon>
        <taxon>Neisseria</taxon>
    </lineage>
</organism>
<dbReference type="STRING" id="1032488.HMPREF9371_0180"/>
<gene>
    <name evidence="1" type="primary">dusA</name>
    <name evidence="1" type="ORF">HMPREF9371_0180</name>
</gene>
<reference evidence="1 2" key="1">
    <citation type="submission" date="2011-05" db="EMBL/GenBank/DDBJ databases">
        <authorList>
            <person name="Muzny D."/>
            <person name="Qin X."/>
            <person name="Deng J."/>
            <person name="Jiang H."/>
            <person name="Liu Y."/>
            <person name="Qu J."/>
            <person name="Song X.-Z."/>
            <person name="Zhang L."/>
            <person name="Thornton R."/>
            <person name="Coyle M."/>
            <person name="Francisco L."/>
            <person name="Jackson L."/>
            <person name="Javaid M."/>
            <person name="Korchina V."/>
            <person name="Kovar C."/>
            <person name="Mata R."/>
            <person name="Mathew T."/>
            <person name="Ngo R."/>
            <person name="Nguyen L."/>
            <person name="Nguyen N."/>
            <person name="Okwuonu G."/>
            <person name="Ongeri F."/>
            <person name="Pham C."/>
            <person name="Simmons D."/>
            <person name="Wilczek-Boney K."/>
            <person name="Hale W."/>
            <person name="Jakkamsetti A."/>
            <person name="Pham P."/>
            <person name="Ruth R."/>
            <person name="San Lucas F."/>
            <person name="Warren J."/>
            <person name="Zhang J."/>
            <person name="Zhao Z."/>
            <person name="Zhou C."/>
            <person name="Zhu D."/>
            <person name="Lee S."/>
            <person name="Bess C."/>
            <person name="Blankenburg K."/>
            <person name="Forbes L."/>
            <person name="Fu Q."/>
            <person name="Gubbala S."/>
            <person name="Hirani K."/>
            <person name="Jayaseelan J.C."/>
            <person name="Lara F."/>
            <person name="Munidasa M."/>
            <person name="Palculict T."/>
            <person name="Patil S."/>
            <person name="Pu L.-L."/>
            <person name="Saada N."/>
            <person name="Tang L."/>
            <person name="Weissenberger G."/>
            <person name="Zhu Y."/>
            <person name="Hemphill L."/>
            <person name="Shang Y."/>
            <person name="Youmans B."/>
            <person name="Ayvaz T."/>
            <person name="Ross M."/>
            <person name="Santibanez J."/>
            <person name="Aqrawi P."/>
            <person name="Gross S."/>
            <person name="Joshi V."/>
            <person name="Fowler G."/>
            <person name="Nazareth L."/>
            <person name="Reid J."/>
            <person name="Worley K."/>
            <person name="Petrosino J."/>
            <person name="Highlander S."/>
            <person name="Gibbs R."/>
        </authorList>
    </citation>
    <scope>NUCLEOTIDE SEQUENCE [LARGE SCALE GENOMIC DNA]</scope>
    <source>
        <strain evidence="1 2">871</strain>
    </source>
</reference>
<keyword evidence="1" id="KW-0560">Oxidoreductase</keyword>
<evidence type="ECO:0000313" key="2">
    <source>
        <dbReference type="Proteomes" id="UP000003019"/>
    </source>
</evidence>
<name>G4CEZ1_9NEIS</name>
<keyword evidence="2" id="KW-1185">Reference proteome</keyword>
<dbReference type="Proteomes" id="UP000003019">
    <property type="component" value="Unassembled WGS sequence"/>
</dbReference>
<protein>
    <submittedName>
        <fullName evidence="1">tRNA-dihydrouridine synthase A</fullName>
        <ecNumber evidence="1">1.-.-.-</ecNumber>
    </submittedName>
</protein>
<dbReference type="EMBL" id="AGAY01000006">
    <property type="protein sequence ID" value="EGY53625.1"/>
    <property type="molecule type" value="Genomic_DNA"/>
</dbReference>
<dbReference type="EC" id="1.-.-.-" evidence="1"/>
<dbReference type="PATRIC" id="fig|1032488.3.peg.165"/>
<comment type="caution">
    <text evidence="1">The sequence shown here is derived from an EMBL/GenBank/DDBJ whole genome shotgun (WGS) entry which is preliminary data.</text>
</comment>
<accession>G4CEZ1</accession>
<proteinExistence type="predicted"/>
<sequence>MQASQPFPLEIAACFRLPENAGQAETRYNAACRTAPNGLSFPFSKE</sequence>
<dbReference type="GO" id="GO:0016491">
    <property type="term" value="F:oxidoreductase activity"/>
    <property type="evidence" value="ECO:0007669"/>
    <property type="project" value="UniProtKB-KW"/>
</dbReference>
<dbReference type="AlphaFoldDB" id="G4CEZ1"/>